<evidence type="ECO:0000256" key="1">
    <source>
        <dbReference type="PROSITE-ProRule" id="PRU00042"/>
    </source>
</evidence>
<dbReference type="Proteomes" id="UP001219525">
    <property type="component" value="Unassembled WGS sequence"/>
</dbReference>
<keyword evidence="1" id="KW-0479">Metal-binding</keyword>
<feature type="compositionally biased region" description="Basic and acidic residues" evidence="2">
    <location>
        <begin position="38"/>
        <end position="57"/>
    </location>
</feature>
<evidence type="ECO:0000256" key="2">
    <source>
        <dbReference type="SAM" id="MobiDB-lite"/>
    </source>
</evidence>
<feature type="compositionally biased region" description="Pro residues" evidence="2">
    <location>
        <begin position="238"/>
        <end position="249"/>
    </location>
</feature>
<organism evidence="4 5">
    <name type="scientific">Mycena pura</name>
    <dbReference type="NCBI Taxonomy" id="153505"/>
    <lineage>
        <taxon>Eukaryota</taxon>
        <taxon>Fungi</taxon>
        <taxon>Dikarya</taxon>
        <taxon>Basidiomycota</taxon>
        <taxon>Agaricomycotina</taxon>
        <taxon>Agaricomycetes</taxon>
        <taxon>Agaricomycetidae</taxon>
        <taxon>Agaricales</taxon>
        <taxon>Marasmiineae</taxon>
        <taxon>Mycenaceae</taxon>
        <taxon>Mycena</taxon>
    </lineage>
</organism>
<accession>A0AAD6Y6L6</accession>
<dbReference type="EMBL" id="JARJCW010000047">
    <property type="protein sequence ID" value="KAJ7204321.1"/>
    <property type="molecule type" value="Genomic_DNA"/>
</dbReference>
<name>A0AAD6Y6L6_9AGAR</name>
<feature type="compositionally biased region" description="Low complexity" evidence="2">
    <location>
        <begin position="195"/>
        <end position="209"/>
    </location>
</feature>
<dbReference type="GO" id="GO:0008270">
    <property type="term" value="F:zinc ion binding"/>
    <property type="evidence" value="ECO:0007669"/>
    <property type="project" value="UniProtKB-KW"/>
</dbReference>
<gene>
    <name evidence="4" type="ORF">GGX14DRAFT_569432</name>
</gene>
<feature type="region of interest" description="Disordered" evidence="2">
    <location>
        <begin position="30"/>
        <end position="59"/>
    </location>
</feature>
<feature type="compositionally biased region" description="Low complexity" evidence="2">
    <location>
        <begin position="146"/>
        <end position="166"/>
    </location>
</feature>
<feature type="compositionally biased region" description="Low complexity" evidence="2">
    <location>
        <begin position="101"/>
        <end position="120"/>
    </location>
</feature>
<protein>
    <recommendedName>
        <fullName evidence="3">C2H2-type domain-containing protein</fullName>
    </recommendedName>
</protein>
<dbReference type="PROSITE" id="PS00028">
    <property type="entry name" value="ZINC_FINGER_C2H2_1"/>
    <property type="match status" value="1"/>
</dbReference>
<sequence length="341" mass="36095">MRTPHTNSVLLTCPEPSCGQPLINARDCTTHAQVAHGPAREEPAEAQMHERGQEQERGPPPFACLEMFCIFATTTQGALTRHYRERHHMEPPVRLQADGQAAGRKATPARAPARPAPGARVYETRRRAMASASAAPVASESALASVSVSRPEPSAPSSVSRSSSSSNATGPAHSVASPISPELFIAKAYRAAPVSATPSAPVASSSATSGSDLLPSGSRHYPEAMYHPVSRPWEILQPPAPPAPCPPTGPHSAQCVRPAGYTSPRLSPLALPPSESFPEDTTWVSWRDDAAPHADADLAADALAVATGTRALCPRSMRTDMTEWVAVPPDVGMAEKWQLWA</sequence>
<feature type="region of interest" description="Disordered" evidence="2">
    <location>
        <begin position="146"/>
        <end position="176"/>
    </location>
</feature>
<dbReference type="SMART" id="SM00355">
    <property type="entry name" value="ZnF_C2H2"/>
    <property type="match status" value="2"/>
</dbReference>
<comment type="caution">
    <text evidence="4">The sequence shown here is derived from an EMBL/GenBank/DDBJ whole genome shotgun (WGS) entry which is preliminary data.</text>
</comment>
<evidence type="ECO:0000259" key="3">
    <source>
        <dbReference type="PROSITE" id="PS50157"/>
    </source>
</evidence>
<feature type="domain" description="C2H2-type" evidence="3">
    <location>
        <begin position="62"/>
        <end position="92"/>
    </location>
</feature>
<feature type="region of interest" description="Disordered" evidence="2">
    <location>
        <begin position="237"/>
        <end position="259"/>
    </location>
</feature>
<evidence type="ECO:0000313" key="4">
    <source>
        <dbReference type="EMBL" id="KAJ7204321.1"/>
    </source>
</evidence>
<feature type="region of interest" description="Disordered" evidence="2">
    <location>
        <begin position="94"/>
        <end position="120"/>
    </location>
</feature>
<feature type="region of interest" description="Disordered" evidence="2">
    <location>
        <begin position="195"/>
        <end position="216"/>
    </location>
</feature>
<reference evidence="4" key="1">
    <citation type="submission" date="2023-03" db="EMBL/GenBank/DDBJ databases">
        <title>Massive genome expansion in bonnet fungi (Mycena s.s.) driven by repeated elements and novel gene families across ecological guilds.</title>
        <authorList>
            <consortium name="Lawrence Berkeley National Laboratory"/>
            <person name="Harder C.B."/>
            <person name="Miyauchi S."/>
            <person name="Viragh M."/>
            <person name="Kuo A."/>
            <person name="Thoen E."/>
            <person name="Andreopoulos B."/>
            <person name="Lu D."/>
            <person name="Skrede I."/>
            <person name="Drula E."/>
            <person name="Henrissat B."/>
            <person name="Morin E."/>
            <person name="Kohler A."/>
            <person name="Barry K."/>
            <person name="LaButti K."/>
            <person name="Morin E."/>
            <person name="Salamov A."/>
            <person name="Lipzen A."/>
            <person name="Mereny Z."/>
            <person name="Hegedus B."/>
            <person name="Baldrian P."/>
            <person name="Stursova M."/>
            <person name="Weitz H."/>
            <person name="Taylor A."/>
            <person name="Grigoriev I.V."/>
            <person name="Nagy L.G."/>
            <person name="Martin F."/>
            <person name="Kauserud H."/>
        </authorList>
    </citation>
    <scope>NUCLEOTIDE SEQUENCE</scope>
    <source>
        <strain evidence="4">9144</strain>
    </source>
</reference>
<dbReference type="InterPro" id="IPR013087">
    <property type="entry name" value="Znf_C2H2_type"/>
</dbReference>
<dbReference type="PROSITE" id="PS50157">
    <property type="entry name" value="ZINC_FINGER_C2H2_2"/>
    <property type="match status" value="1"/>
</dbReference>
<evidence type="ECO:0000313" key="5">
    <source>
        <dbReference type="Proteomes" id="UP001219525"/>
    </source>
</evidence>
<keyword evidence="1" id="KW-0862">Zinc</keyword>
<proteinExistence type="predicted"/>
<keyword evidence="5" id="KW-1185">Reference proteome</keyword>
<keyword evidence="1" id="KW-0863">Zinc-finger</keyword>
<dbReference type="AlphaFoldDB" id="A0AAD6Y6L6"/>